<accession>A0A7E5X4Y2</accession>
<dbReference type="GO" id="GO:0022857">
    <property type="term" value="F:transmembrane transporter activity"/>
    <property type="evidence" value="ECO:0007669"/>
    <property type="project" value="InterPro"/>
</dbReference>
<feature type="domain" description="Major facilitator superfamily (MFS) profile" evidence="6">
    <location>
        <begin position="28"/>
        <end position="462"/>
    </location>
</feature>
<dbReference type="Pfam" id="PF00083">
    <property type="entry name" value="Sugar_tr"/>
    <property type="match status" value="1"/>
</dbReference>
<feature type="transmembrane region" description="Helical" evidence="5">
    <location>
        <begin position="71"/>
        <end position="90"/>
    </location>
</feature>
<keyword evidence="4 5" id="KW-0472">Membrane</keyword>
<dbReference type="PANTHER" id="PTHR48021:SF68">
    <property type="entry name" value="MAJOR FACILITATOR SUPERFAMILY (MFS) PROFILE DOMAIN-CONTAINING PROTEIN"/>
    <property type="match status" value="1"/>
</dbReference>
<dbReference type="InterPro" id="IPR036259">
    <property type="entry name" value="MFS_trans_sf"/>
</dbReference>
<dbReference type="PANTHER" id="PTHR48021">
    <property type="match status" value="1"/>
</dbReference>
<dbReference type="RefSeq" id="XP_026747561.1">
    <property type="nucleotide sequence ID" value="XM_026891760.1"/>
</dbReference>
<dbReference type="GO" id="GO:0016020">
    <property type="term" value="C:membrane"/>
    <property type="evidence" value="ECO:0007669"/>
    <property type="project" value="UniProtKB-SubCell"/>
</dbReference>
<sequence length="496" mass="56344">MECQYKEIIEIENKKKIFKKCQWVPFFRQLLVSSGVWVVYFGTGLCMGAPTVLIPQLRREANSTDAVSPEMASWLSSIFGYTAIPWVFILSGLMKLIGRKKTFTLVTLNSIAMFVAFYISNNANQLLYSEILQGMTHGSSVTVSVIVISEYTSPRYRGLFLTIKSATLLWGMWASNTIGAFFHWKYIPMCGMICSIFPLTVFIWPESPYWLATKGRYDECAAAHRWLKGSDPDSEKELETLMDSQIKTIKQERKVSLSLILKTVKLKEFYKPLLLSLLMAGQYHFSGKFVCSIYSIEIIKRITKNDSAAYMGMLILDGVTVFSMYIGCGIAKVLKRRTLLLNSSAVGILFLFIISGYLYSVKLQLIEENKYVSIFLLSCFSLSISLGPMIMATSIYGELVPLRFKSSCVITIAVVFNALHATLLKGSPYIFKTLGLHGMFLFYGISASIFTILIYKYLPETKDKTLQEIEEYFKDDKTEVKEKLFVKDELRHLGYV</sequence>
<comment type="subcellular location">
    <subcellularLocation>
        <location evidence="1">Membrane</location>
        <topology evidence="1">Multi-pass membrane protein</topology>
    </subcellularLocation>
</comment>
<feature type="transmembrane region" description="Helical" evidence="5">
    <location>
        <begin position="436"/>
        <end position="458"/>
    </location>
</feature>
<name>A0A7E5X4Y2_TRINI</name>
<feature type="transmembrane region" description="Helical" evidence="5">
    <location>
        <begin position="308"/>
        <end position="327"/>
    </location>
</feature>
<evidence type="ECO:0000313" key="8">
    <source>
        <dbReference type="RefSeq" id="XP_026747561.1"/>
    </source>
</evidence>
<protein>
    <submittedName>
        <fullName evidence="8">Facilitated trehalose transporter Tret1-like</fullName>
    </submittedName>
</protein>
<dbReference type="InterPro" id="IPR020846">
    <property type="entry name" value="MFS_dom"/>
</dbReference>
<reference evidence="8" key="1">
    <citation type="submission" date="2025-08" db="UniProtKB">
        <authorList>
            <consortium name="RefSeq"/>
        </authorList>
    </citation>
    <scope>IDENTIFICATION</scope>
</reference>
<dbReference type="InterPro" id="IPR050549">
    <property type="entry name" value="MFS_Trehalose_Transporter"/>
</dbReference>
<feature type="transmembrane region" description="Helical" evidence="5">
    <location>
        <begin position="30"/>
        <end position="51"/>
    </location>
</feature>
<evidence type="ECO:0000256" key="2">
    <source>
        <dbReference type="ARBA" id="ARBA00022692"/>
    </source>
</evidence>
<keyword evidence="3 5" id="KW-1133">Transmembrane helix</keyword>
<feature type="transmembrane region" description="Helical" evidence="5">
    <location>
        <begin position="186"/>
        <end position="204"/>
    </location>
</feature>
<dbReference type="OrthoDB" id="5290825at2759"/>
<evidence type="ECO:0000256" key="1">
    <source>
        <dbReference type="ARBA" id="ARBA00004141"/>
    </source>
</evidence>
<evidence type="ECO:0000256" key="5">
    <source>
        <dbReference type="SAM" id="Phobius"/>
    </source>
</evidence>
<dbReference type="AlphaFoldDB" id="A0A7E5X4Y2"/>
<keyword evidence="2 5" id="KW-0812">Transmembrane</keyword>
<organism evidence="7 8">
    <name type="scientific">Trichoplusia ni</name>
    <name type="common">Cabbage looper</name>
    <dbReference type="NCBI Taxonomy" id="7111"/>
    <lineage>
        <taxon>Eukaryota</taxon>
        <taxon>Metazoa</taxon>
        <taxon>Ecdysozoa</taxon>
        <taxon>Arthropoda</taxon>
        <taxon>Hexapoda</taxon>
        <taxon>Insecta</taxon>
        <taxon>Pterygota</taxon>
        <taxon>Neoptera</taxon>
        <taxon>Endopterygota</taxon>
        <taxon>Lepidoptera</taxon>
        <taxon>Glossata</taxon>
        <taxon>Ditrysia</taxon>
        <taxon>Noctuoidea</taxon>
        <taxon>Noctuidae</taxon>
        <taxon>Plusiinae</taxon>
        <taxon>Trichoplusia</taxon>
    </lineage>
</organism>
<dbReference type="InParanoid" id="A0A7E5X4Y2"/>
<dbReference type="Gene3D" id="1.20.1250.20">
    <property type="entry name" value="MFS general substrate transporter like domains"/>
    <property type="match status" value="1"/>
</dbReference>
<feature type="transmembrane region" description="Helical" evidence="5">
    <location>
        <begin position="404"/>
        <end position="424"/>
    </location>
</feature>
<dbReference type="KEGG" id="tnl:113508678"/>
<proteinExistence type="predicted"/>
<dbReference type="GeneID" id="113508678"/>
<evidence type="ECO:0000259" key="6">
    <source>
        <dbReference type="PROSITE" id="PS50850"/>
    </source>
</evidence>
<feature type="transmembrane region" description="Helical" evidence="5">
    <location>
        <begin position="339"/>
        <end position="359"/>
    </location>
</feature>
<evidence type="ECO:0000256" key="3">
    <source>
        <dbReference type="ARBA" id="ARBA00022989"/>
    </source>
</evidence>
<gene>
    <name evidence="8" type="primary">LOC113508678</name>
</gene>
<dbReference type="PROSITE" id="PS50850">
    <property type="entry name" value="MFS"/>
    <property type="match status" value="1"/>
</dbReference>
<keyword evidence="7" id="KW-1185">Reference proteome</keyword>
<feature type="transmembrane region" description="Helical" evidence="5">
    <location>
        <begin position="371"/>
        <end position="392"/>
    </location>
</feature>
<dbReference type="SUPFAM" id="SSF103473">
    <property type="entry name" value="MFS general substrate transporter"/>
    <property type="match status" value="1"/>
</dbReference>
<evidence type="ECO:0000256" key="4">
    <source>
        <dbReference type="ARBA" id="ARBA00023136"/>
    </source>
</evidence>
<dbReference type="InterPro" id="IPR005828">
    <property type="entry name" value="MFS_sugar_transport-like"/>
</dbReference>
<evidence type="ECO:0000313" key="7">
    <source>
        <dbReference type="Proteomes" id="UP000322000"/>
    </source>
</evidence>
<dbReference type="Proteomes" id="UP000322000">
    <property type="component" value="Chromosome 3"/>
</dbReference>